<evidence type="ECO:0000256" key="1">
    <source>
        <dbReference type="SAM" id="MobiDB-lite"/>
    </source>
</evidence>
<dbReference type="AlphaFoldDB" id="A0A6I6E983"/>
<feature type="region of interest" description="Disordered" evidence="1">
    <location>
        <begin position="1"/>
        <end position="93"/>
    </location>
</feature>
<evidence type="ECO:0000313" key="2">
    <source>
        <dbReference type="EMBL" id="QGU28171.1"/>
    </source>
</evidence>
<organism evidence="2 3">
    <name type="scientific">Microbacterium oryzae</name>
    <dbReference type="NCBI Taxonomy" id="743009"/>
    <lineage>
        <taxon>Bacteria</taxon>
        <taxon>Bacillati</taxon>
        <taxon>Actinomycetota</taxon>
        <taxon>Actinomycetes</taxon>
        <taxon>Micrococcales</taxon>
        <taxon>Microbacteriaceae</taxon>
        <taxon>Microbacterium</taxon>
    </lineage>
</organism>
<dbReference type="KEGG" id="moj:D7D94_11145"/>
<dbReference type="RefSeq" id="WP_156242680.1">
    <property type="nucleotide sequence ID" value="NZ_BAAAZL010000004.1"/>
</dbReference>
<reference evidence="2 3" key="1">
    <citation type="submission" date="2018-09" db="EMBL/GenBank/DDBJ databases">
        <title>Whole genome sequencing of Microbacterium oryzae strain MB-10T.</title>
        <authorList>
            <person name="Das S.K."/>
        </authorList>
    </citation>
    <scope>NUCLEOTIDE SEQUENCE [LARGE SCALE GENOMIC DNA]</scope>
    <source>
        <strain evidence="2 3">MB-10</strain>
    </source>
</reference>
<keyword evidence="3" id="KW-1185">Reference proteome</keyword>
<dbReference type="Proteomes" id="UP000422989">
    <property type="component" value="Chromosome"/>
</dbReference>
<sequence length="278" mass="28578">MSKLNQIIKLAKKAMDAQSSSSSSQRGSSSQNDWMTKARSAAESLLGDQSRPQERSDGYRSPATGVPRPPAPPAGSRPTPPRPSGSAHPSGSAEDRAAIARYDYLLQTARPDQIEQVHRDAFARLTPDQRAQVAARMRAELPPHEQPRSADAPELARVAARAEATQPGKLRGLLARAGGVGMAGAAVAGIGGLLGVVAGGAILTSVGGALLDQAQGIDFDGIAENLDVQSIAEGAGGFVTEAGDYAQGFGDQVSEAGGGLGDIAQGFDIPGLNDFFGR</sequence>
<proteinExistence type="predicted"/>
<gene>
    <name evidence="2" type="ORF">D7D94_11145</name>
</gene>
<protein>
    <submittedName>
        <fullName evidence="2">Cation-transporting ATPase</fullName>
    </submittedName>
</protein>
<feature type="compositionally biased region" description="Low complexity" evidence="1">
    <location>
        <begin position="18"/>
        <end position="31"/>
    </location>
</feature>
<accession>A0A6I6E983</accession>
<feature type="compositionally biased region" description="Pro residues" evidence="1">
    <location>
        <begin position="67"/>
        <end position="83"/>
    </location>
</feature>
<evidence type="ECO:0000313" key="3">
    <source>
        <dbReference type="Proteomes" id="UP000422989"/>
    </source>
</evidence>
<dbReference type="OrthoDB" id="5520269at2"/>
<name>A0A6I6E983_9MICO</name>
<dbReference type="EMBL" id="CP032550">
    <property type="protein sequence ID" value="QGU28171.1"/>
    <property type="molecule type" value="Genomic_DNA"/>
</dbReference>